<gene>
    <name evidence="1" type="ORF">Pla133_16030</name>
</gene>
<dbReference type="EMBL" id="CP036287">
    <property type="protein sequence ID" value="QDU66527.1"/>
    <property type="molecule type" value="Genomic_DNA"/>
</dbReference>
<reference evidence="1 2" key="1">
    <citation type="submission" date="2019-02" db="EMBL/GenBank/DDBJ databases">
        <title>Deep-cultivation of Planctomycetes and their phenomic and genomic characterization uncovers novel biology.</title>
        <authorList>
            <person name="Wiegand S."/>
            <person name="Jogler M."/>
            <person name="Boedeker C."/>
            <person name="Pinto D."/>
            <person name="Vollmers J."/>
            <person name="Rivas-Marin E."/>
            <person name="Kohn T."/>
            <person name="Peeters S.H."/>
            <person name="Heuer A."/>
            <person name="Rast P."/>
            <person name="Oberbeckmann S."/>
            <person name="Bunk B."/>
            <person name="Jeske O."/>
            <person name="Meyerdierks A."/>
            <person name="Storesund J.E."/>
            <person name="Kallscheuer N."/>
            <person name="Luecker S."/>
            <person name="Lage O.M."/>
            <person name="Pohl T."/>
            <person name="Merkel B.J."/>
            <person name="Hornburger P."/>
            <person name="Mueller R.-W."/>
            <person name="Bruemmer F."/>
            <person name="Labrenz M."/>
            <person name="Spormann A.M."/>
            <person name="Op den Camp H."/>
            <person name="Overmann J."/>
            <person name="Amann R."/>
            <person name="Jetten M.S.M."/>
            <person name="Mascher T."/>
            <person name="Medema M.H."/>
            <person name="Devos D.P."/>
            <person name="Kaster A.-K."/>
            <person name="Ovreas L."/>
            <person name="Rohde M."/>
            <person name="Galperin M.Y."/>
            <person name="Jogler C."/>
        </authorList>
    </citation>
    <scope>NUCLEOTIDE SEQUENCE [LARGE SCALE GENOMIC DNA]</scope>
    <source>
        <strain evidence="1 2">Pla133</strain>
    </source>
</reference>
<protein>
    <submittedName>
        <fullName evidence="1">Uncharacterized protein</fullName>
    </submittedName>
</protein>
<proteinExistence type="predicted"/>
<name>A0A518BHR6_9BACT</name>
<dbReference type="Pfam" id="PF17914">
    <property type="entry name" value="HopA1"/>
    <property type="match status" value="1"/>
</dbReference>
<dbReference type="AlphaFoldDB" id="A0A518BHR6"/>
<keyword evidence="2" id="KW-1185">Reference proteome</keyword>
<evidence type="ECO:0000313" key="2">
    <source>
        <dbReference type="Proteomes" id="UP000316921"/>
    </source>
</evidence>
<evidence type="ECO:0000313" key="1">
    <source>
        <dbReference type="EMBL" id="QDU66527.1"/>
    </source>
</evidence>
<dbReference type="RefSeq" id="WP_145064356.1">
    <property type="nucleotide sequence ID" value="NZ_CP036287.1"/>
</dbReference>
<dbReference type="KEGG" id="pbap:Pla133_16030"/>
<dbReference type="Proteomes" id="UP000316921">
    <property type="component" value="Chromosome"/>
</dbReference>
<dbReference type="InterPro" id="IPR040871">
    <property type="entry name" value="HopA1"/>
</dbReference>
<sequence>METTTMQAAGTVAGEAGTSRVERELGPLLSALSLDDTGRPAVNGEPIAAVHPTAYGEPAPSDPQAGLLQQLTYAIYARFHCAAPGEPPAAQGAPTTAAQWAERTRAYQAANRGRDGWDAGWTVEGLEPDGAVRLAKGDRRRRELPGRFAAQDTGRPWLQPGDLVSVAAPSSSTAVQPGFFFLLGQRAGSADDEHRIARIYWNLSAEGAEPWIAATSHALQRAGLPFRAKVLMDPVGFARCDSAVLYLARRHFEACLPLVREIAVQVGDWLGERTPPFTLRLAPGVAVAEDPGESFGLHRARLVAEGLLAARSTGSDADRARAVVDAFRRAGLDPDRPYLNPGNFDRYQQHAHHDLNATI</sequence>
<accession>A0A518BHR6</accession>
<organism evidence="1 2">
    <name type="scientific">Engelhardtia mirabilis</name>
    <dbReference type="NCBI Taxonomy" id="2528011"/>
    <lineage>
        <taxon>Bacteria</taxon>
        <taxon>Pseudomonadati</taxon>
        <taxon>Planctomycetota</taxon>
        <taxon>Planctomycetia</taxon>
        <taxon>Planctomycetia incertae sedis</taxon>
        <taxon>Engelhardtia</taxon>
    </lineage>
</organism>